<feature type="transmembrane region" description="Helical" evidence="1">
    <location>
        <begin position="240"/>
        <end position="260"/>
    </location>
</feature>
<accession>A0ABX1ANU6</accession>
<reference evidence="2 3" key="1">
    <citation type="submission" date="2020-03" db="EMBL/GenBank/DDBJ databases">
        <title>Draft genome of Streptomyces sp. ventii, isolated from the Axial Seamount in the Pacific Ocean, and resequencing of the two type strains Streptomyces lonarensis strain NCL 716 and Streptomyces bohaiensis strain 11A07.</title>
        <authorList>
            <person name="Loughran R.M."/>
            <person name="Pfannmuller K.M."/>
            <person name="Wasson B.J."/>
            <person name="Deadmond M.C."/>
            <person name="Paddock B.E."/>
            <person name="Koyack M.J."/>
            <person name="Gallegos D.A."/>
            <person name="Mitchell E.A."/>
            <person name="Ushijima B."/>
            <person name="Saw J.H."/>
            <person name="Mcphail K.L."/>
            <person name="Videau P."/>
        </authorList>
    </citation>
    <scope>NUCLEOTIDE SEQUENCE [LARGE SCALE GENOMIC DNA]</scope>
    <source>
        <strain evidence="3">5675061</strain>
    </source>
</reference>
<dbReference type="PANTHER" id="PTHR36832">
    <property type="entry name" value="SLR1174 PROTEIN-RELATED"/>
    <property type="match status" value="1"/>
</dbReference>
<evidence type="ECO:0000313" key="3">
    <source>
        <dbReference type="Proteomes" id="UP000746503"/>
    </source>
</evidence>
<keyword evidence="1" id="KW-0812">Transmembrane</keyword>
<proteinExistence type="predicted"/>
<feature type="transmembrane region" description="Helical" evidence="1">
    <location>
        <begin position="188"/>
        <end position="209"/>
    </location>
</feature>
<evidence type="ECO:0000256" key="1">
    <source>
        <dbReference type="SAM" id="Phobius"/>
    </source>
</evidence>
<dbReference type="Proteomes" id="UP000746503">
    <property type="component" value="Unassembled WGS sequence"/>
</dbReference>
<comment type="caution">
    <text evidence="2">The sequence shown here is derived from an EMBL/GenBank/DDBJ whole genome shotgun (WGS) entry which is preliminary data.</text>
</comment>
<feature type="transmembrane region" description="Helical" evidence="1">
    <location>
        <begin position="152"/>
        <end position="182"/>
    </location>
</feature>
<name>A0ABX1ANU6_9ACTN</name>
<evidence type="ECO:0000313" key="2">
    <source>
        <dbReference type="EMBL" id="NJP68744.1"/>
    </source>
</evidence>
<feature type="transmembrane region" description="Helical" evidence="1">
    <location>
        <begin position="30"/>
        <end position="51"/>
    </location>
</feature>
<keyword evidence="1" id="KW-0472">Membrane</keyword>
<organism evidence="2 3">
    <name type="scientific">Streptomyces spiramenti</name>
    <dbReference type="NCBI Taxonomy" id="2720606"/>
    <lineage>
        <taxon>Bacteria</taxon>
        <taxon>Bacillati</taxon>
        <taxon>Actinomycetota</taxon>
        <taxon>Actinomycetes</taxon>
        <taxon>Kitasatosporales</taxon>
        <taxon>Streptomycetaceae</taxon>
        <taxon>Streptomyces</taxon>
    </lineage>
</organism>
<dbReference type="RefSeq" id="WP_167935227.1">
    <property type="nucleotide sequence ID" value="NZ_JAAVJB010000269.1"/>
</dbReference>
<dbReference type="InterPro" id="IPR010390">
    <property type="entry name" value="ABC-2_transporter-like"/>
</dbReference>
<keyword evidence="1" id="KW-1133">Transmembrane helix</keyword>
<gene>
    <name evidence="2" type="ORF">HCJ92_21230</name>
</gene>
<feature type="transmembrane region" description="Helical" evidence="1">
    <location>
        <begin position="71"/>
        <end position="89"/>
    </location>
</feature>
<dbReference type="PANTHER" id="PTHR36832:SF2">
    <property type="entry name" value="INTEGRAL MEMBRANE PROTEIN"/>
    <property type="match status" value="1"/>
</dbReference>
<keyword evidence="3" id="KW-1185">Reference proteome</keyword>
<sequence>MTAEARPRPAATVYPAVAAGAFRRYATYRVATAAGVLTNTVFGFVLAYVYLALWDQRPQLGGYGPEQAVTFVWIGQAMIGAVALLGGGFQEELQERIRSGDIAVDLYRPVDLQLWWLAHDCGRAAFQLLGRGVGPMLGGAVAFDLHLPTHPLVWLLFLLSVWGAVVVSFAIRYLLALAAFWLLDGSGLLMLGTFLGVFASGMLLPLTVFPGLLGDVVRALPWAAMLQVPADILLERRTGTGVLTGLLFQAAWAVALLTAGRFLQLLATRKVVVQGG</sequence>
<dbReference type="EMBL" id="JAAVJB010000269">
    <property type="protein sequence ID" value="NJP68744.1"/>
    <property type="molecule type" value="Genomic_DNA"/>
</dbReference>
<dbReference type="Pfam" id="PF06182">
    <property type="entry name" value="ABC2_membrane_6"/>
    <property type="match status" value="1"/>
</dbReference>
<protein>
    <submittedName>
        <fullName evidence="2">ABC transporter permease</fullName>
    </submittedName>
</protein>